<evidence type="ECO:0000256" key="2">
    <source>
        <dbReference type="ARBA" id="ARBA00022670"/>
    </source>
</evidence>
<dbReference type="CDD" id="cd06456">
    <property type="entry name" value="M3A_DCP"/>
    <property type="match status" value="1"/>
</dbReference>
<comment type="caution">
    <text evidence="12">The sequence shown here is derived from an EMBL/GenBank/DDBJ whole genome shotgun (WGS) entry which is preliminary data.</text>
</comment>
<evidence type="ECO:0000313" key="13">
    <source>
        <dbReference type="Proteomes" id="UP000696485"/>
    </source>
</evidence>
<dbReference type="Pfam" id="PF01432">
    <property type="entry name" value="Peptidase_M3"/>
    <property type="match status" value="1"/>
</dbReference>
<comment type="similarity">
    <text evidence="1 9">Belongs to the peptidase M3 family.</text>
</comment>
<organism evidence="12 13">
    <name type="scientific">Podila minutissima</name>
    <dbReference type="NCBI Taxonomy" id="64525"/>
    <lineage>
        <taxon>Eukaryota</taxon>
        <taxon>Fungi</taxon>
        <taxon>Fungi incertae sedis</taxon>
        <taxon>Mucoromycota</taxon>
        <taxon>Mortierellomycotina</taxon>
        <taxon>Mortierellomycetes</taxon>
        <taxon>Mortierellales</taxon>
        <taxon>Mortierellaceae</taxon>
        <taxon>Podila</taxon>
    </lineage>
</organism>
<evidence type="ECO:0000256" key="3">
    <source>
        <dbReference type="ARBA" id="ARBA00022723"/>
    </source>
</evidence>
<dbReference type="InterPro" id="IPR034005">
    <property type="entry name" value="M3A_DCP"/>
</dbReference>
<keyword evidence="2 9" id="KW-0645">Protease</keyword>
<dbReference type="EMBL" id="JAAAUY010000197">
    <property type="protein sequence ID" value="KAF9333546.1"/>
    <property type="molecule type" value="Genomic_DNA"/>
</dbReference>
<evidence type="ECO:0000256" key="7">
    <source>
        <dbReference type="ARBA" id="ARBA00024603"/>
    </source>
</evidence>
<keyword evidence="4 9" id="KW-0378">Hydrolase</keyword>
<evidence type="ECO:0000259" key="11">
    <source>
        <dbReference type="Pfam" id="PF19310"/>
    </source>
</evidence>
<dbReference type="PANTHER" id="PTHR11804:SF83">
    <property type="entry name" value="LD37516P"/>
    <property type="match status" value="1"/>
</dbReference>
<dbReference type="GO" id="GO:0005829">
    <property type="term" value="C:cytosol"/>
    <property type="evidence" value="ECO:0007669"/>
    <property type="project" value="UniProtKB-ARBA"/>
</dbReference>
<dbReference type="GO" id="GO:0006508">
    <property type="term" value="P:proteolysis"/>
    <property type="evidence" value="ECO:0007669"/>
    <property type="project" value="UniProtKB-KW"/>
</dbReference>
<keyword evidence="5 9" id="KW-0862">Zinc</keyword>
<evidence type="ECO:0000256" key="6">
    <source>
        <dbReference type="ARBA" id="ARBA00023049"/>
    </source>
</evidence>
<keyword evidence="6 9" id="KW-0482">Metalloprotease</keyword>
<keyword evidence="13" id="KW-1185">Reference proteome</keyword>
<dbReference type="Gene3D" id="3.40.390.10">
    <property type="entry name" value="Collagenase (Catalytic Domain)"/>
    <property type="match status" value="1"/>
</dbReference>
<dbReference type="EC" id="3.4.24.70" evidence="8"/>
<keyword evidence="3 9" id="KW-0479">Metal-binding</keyword>
<evidence type="ECO:0000256" key="9">
    <source>
        <dbReference type="RuleBase" id="RU003435"/>
    </source>
</evidence>
<feature type="domain" description="Peptidase M3A/M3B catalytic" evidence="10">
    <location>
        <begin position="347"/>
        <end position="729"/>
    </location>
</feature>
<accession>A0A9P5VMV8</accession>
<name>A0A9P5VMV8_9FUNG</name>
<dbReference type="GO" id="GO:0004222">
    <property type="term" value="F:metalloendopeptidase activity"/>
    <property type="evidence" value="ECO:0007669"/>
    <property type="project" value="UniProtKB-EC"/>
</dbReference>
<evidence type="ECO:0000256" key="5">
    <source>
        <dbReference type="ARBA" id="ARBA00022833"/>
    </source>
</evidence>
<reference evidence="12" key="1">
    <citation type="journal article" date="2020" name="Fungal Divers.">
        <title>Resolving the Mortierellaceae phylogeny through synthesis of multi-gene phylogenetics and phylogenomics.</title>
        <authorList>
            <person name="Vandepol N."/>
            <person name="Liber J."/>
            <person name="Desiro A."/>
            <person name="Na H."/>
            <person name="Kennedy M."/>
            <person name="Barry K."/>
            <person name="Grigoriev I.V."/>
            <person name="Miller A.N."/>
            <person name="O'Donnell K."/>
            <person name="Stajich J.E."/>
            <person name="Bonito G."/>
        </authorList>
    </citation>
    <scope>NUCLEOTIDE SEQUENCE</scope>
    <source>
        <strain evidence="12">NVP1</strain>
    </source>
</reference>
<dbReference type="FunFam" id="3.40.390.10:FF:000009">
    <property type="entry name" value="Oligopeptidase A"/>
    <property type="match status" value="1"/>
</dbReference>
<evidence type="ECO:0000256" key="4">
    <source>
        <dbReference type="ARBA" id="ARBA00022801"/>
    </source>
</evidence>
<proteinExistence type="inferred from homology"/>
<dbReference type="Proteomes" id="UP000696485">
    <property type="component" value="Unassembled WGS sequence"/>
</dbReference>
<comment type="catalytic activity">
    <reaction evidence="7">
        <text>Hydrolysis of oligopeptides, with broad specificity. Gly or Ala commonly occur as P1 or P1' residues, but more distant residues are also important, as is shown by the fact that Z-Gly-Pro-Gly-|-Gly-Pro-Ala is cleaved, but not Z-(Gly)(5).</text>
        <dbReference type="EC" id="3.4.24.70"/>
    </reaction>
</comment>
<dbReference type="SUPFAM" id="SSF55486">
    <property type="entry name" value="Metalloproteases ('zincins'), catalytic domain"/>
    <property type="match status" value="1"/>
</dbReference>
<dbReference type="InterPro" id="IPR024077">
    <property type="entry name" value="Neurolysin/TOP_dom2"/>
</dbReference>
<dbReference type="InterPro" id="IPR045666">
    <property type="entry name" value="OpdA_N"/>
</dbReference>
<evidence type="ECO:0000256" key="8">
    <source>
        <dbReference type="ARBA" id="ARBA00026100"/>
    </source>
</evidence>
<dbReference type="InterPro" id="IPR001567">
    <property type="entry name" value="Pept_M3A_M3B_dom"/>
</dbReference>
<protein>
    <recommendedName>
        <fullName evidence="8">oligopeptidase A</fullName>
        <ecNumber evidence="8">3.4.24.70</ecNumber>
    </recommendedName>
</protein>
<dbReference type="Pfam" id="PF19310">
    <property type="entry name" value="TOP_N"/>
    <property type="match status" value="1"/>
</dbReference>
<dbReference type="InterPro" id="IPR045090">
    <property type="entry name" value="Pept_M3A_M3B"/>
</dbReference>
<dbReference type="Gene3D" id="1.10.1370.10">
    <property type="entry name" value="Neurolysin, domain 3"/>
    <property type="match status" value="1"/>
</dbReference>
<feature type="non-terminal residue" evidence="12">
    <location>
        <position position="733"/>
    </location>
</feature>
<dbReference type="InterPro" id="IPR024079">
    <property type="entry name" value="MetalloPept_cat_dom_sf"/>
</dbReference>
<evidence type="ECO:0000256" key="1">
    <source>
        <dbReference type="ARBA" id="ARBA00006040"/>
    </source>
</evidence>
<dbReference type="GO" id="GO:0006518">
    <property type="term" value="P:peptide metabolic process"/>
    <property type="evidence" value="ECO:0007669"/>
    <property type="project" value="TreeGrafter"/>
</dbReference>
<sequence>MIRAPSSASTRALAQRSWQMTKASYTSLSTASPHKFPTKLITSSSNTPLRTSTSSRWAYQPLTIRRALATVTDTLYGVTAARPSKFSSSSSTTTPDFFAQHAQHLAAVDPEFASNPILHWSEFPDFAAVKPSHVVPAMTALVHYVETQFQQRSKQFTPTWEGTMGLTQDLDDDLERASGVITHLSMVKDSPELRSAVEAIQPMIVKISLQMGQSLEFYDALVKMRGDAETWNGLDKEQQRIVDKTIQGMKLSGVGFGLPGEGNAEKRKRFNEIQERKAQLSLKFSNNVQDATKAFVKLVTDKTELEGCPESLVQAMAKNAQKRGHGDGDAEKGPWTVTLDAPTLVPFMMNCKNRDLREQIYRANVKRASEGEQDNEPIINEILSLRKEEASMLGFDSFGSLSLSKKMASTVDTATNVLDRLYKATLPAAQKELAELSEFASTRLQHPTPLRPWDTAFVGEEYRKDRFKYSADQISEYLVFPKVMDTLFAVAKDTFGIQVSEMAQEEQQKAGLTTWNKDVKVYKVQEESPSKKLLAYFYGDFYSRSEEKKSGAWMDVCVTRMKDPVSGHVRVPIAYMICNQPAPASDAEPSRMKFQDVTTLFHEFGHCLQHMLTTVDYPQASGIKGVEWDFVEVASQFMENFAYEPQWLGQMAQHYKTGAPMPQEMKQSVMKSRECLAGLAMMRQLHFATLDLELHTQFDPARAEQESIFDVDRRMAKKTCLITPIPEDRFLCG</sequence>
<dbReference type="AlphaFoldDB" id="A0A9P5VMV8"/>
<feature type="domain" description="Oligopeptidase A N-terminal" evidence="11">
    <location>
        <begin position="138"/>
        <end position="256"/>
    </location>
</feature>
<comment type="cofactor">
    <cofactor evidence="9">
        <name>Zn(2+)</name>
        <dbReference type="ChEBI" id="CHEBI:29105"/>
    </cofactor>
    <text evidence="9">Binds 1 zinc ion.</text>
</comment>
<evidence type="ECO:0000313" key="12">
    <source>
        <dbReference type="EMBL" id="KAF9333546.1"/>
    </source>
</evidence>
<dbReference type="Gene3D" id="1.10.1370.40">
    <property type="match status" value="1"/>
</dbReference>
<gene>
    <name evidence="12" type="ORF">BG006_003481</name>
</gene>
<evidence type="ECO:0000259" key="10">
    <source>
        <dbReference type="Pfam" id="PF01432"/>
    </source>
</evidence>
<dbReference type="GO" id="GO:0046872">
    <property type="term" value="F:metal ion binding"/>
    <property type="evidence" value="ECO:0007669"/>
    <property type="project" value="UniProtKB-UniRule"/>
</dbReference>
<dbReference type="PANTHER" id="PTHR11804">
    <property type="entry name" value="PROTEASE M3 THIMET OLIGOPEPTIDASE-RELATED"/>
    <property type="match status" value="1"/>
</dbReference>